<organism evidence="2 3">
    <name type="scientific">Paenibacillus tianmuensis</name>
    <dbReference type="NCBI Taxonomy" id="624147"/>
    <lineage>
        <taxon>Bacteria</taxon>
        <taxon>Bacillati</taxon>
        <taxon>Bacillota</taxon>
        <taxon>Bacilli</taxon>
        <taxon>Bacillales</taxon>
        <taxon>Paenibacillaceae</taxon>
        <taxon>Paenibacillus</taxon>
    </lineage>
</organism>
<evidence type="ECO:0000313" key="2">
    <source>
        <dbReference type="EMBL" id="SCW75459.1"/>
    </source>
</evidence>
<keyword evidence="1" id="KW-1133">Transmembrane helix</keyword>
<protein>
    <submittedName>
        <fullName evidence="2">Uncharacterized protein</fullName>
    </submittedName>
</protein>
<keyword evidence="1" id="KW-0472">Membrane</keyword>
<keyword evidence="3" id="KW-1185">Reference proteome</keyword>
<proteinExistence type="predicted"/>
<gene>
    <name evidence="2" type="ORF">SAMN04487970_104059</name>
</gene>
<keyword evidence="1" id="KW-0812">Transmembrane</keyword>
<dbReference type="AlphaFoldDB" id="A0A1G4T4K6"/>
<evidence type="ECO:0000256" key="1">
    <source>
        <dbReference type="SAM" id="Phobius"/>
    </source>
</evidence>
<evidence type="ECO:0000313" key="3">
    <source>
        <dbReference type="Proteomes" id="UP000198601"/>
    </source>
</evidence>
<dbReference type="EMBL" id="FMTT01000040">
    <property type="protein sequence ID" value="SCW75459.1"/>
    <property type="molecule type" value="Genomic_DNA"/>
</dbReference>
<dbReference type="Proteomes" id="UP000198601">
    <property type="component" value="Unassembled WGS sequence"/>
</dbReference>
<feature type="transmembrane region" description="Helical" evidence="1">
    <location>
        <begin position="16"/>
        <end position="32"/>
    </location>
</feature>
<accession>A0A1G4T4K6</accession>
<sequence length="83" mass="9747">MYGEPNFSLVFRRHRWLLSSALSVTVSFFYHSKKAHYSRSRWAIFKIFAGMLNPCLQSDRGPRMGKSTIHRRVTLTAYSTYNL</sequence>
<name>A0A1G4T4K6_9BACL</name>
<reference evidence="3" key="1">
    <citation type="submission" date="2016-10" db="EMBL/GenBank/DDBJ databases">
        <authorList>
            <person name="Varghese N."/>
            <person name="Submissions S."/>
        </authorList>
    </citation>
    <scope>NUCLEOTIDE SEQUENCE [LARGE SCALE GENOMIC DNA]</scope>
    <source>
        <strain evidence="3">CGMCC 1.8946</strain>
    </source>
</reference>